<dbReference type="EMBL" id="RHJS01000002">
    <property type="protein sequence ID" value="RRK34229.1"/>
    <property type="molecule type" value="Genomic_DNA"/>
</dbReference>
<keyword evidence="2" id="KW-1185">Reference proteome</keyword>
<reference evidence="1" key="1">
    <citation type="submission" date="2018-10" db="EMBL/GenBank/DDBJ databases">
        <title>Schaedlerella arabinophila gen. nov. sp. nov., isolated from the mouse intestinal tract and comparative analysis with the genome of the closely related altered Schaedler flora strain ASF502.</title>
        <authorList>
            <person name="Miyake S."/>
            <person name="Soh M."/>
            <person name="Seedorf H."/>
        </authorList>
    </citation>
    <scope>NUCLEOTIDE SEQUENCE [LARGE SCALE GENOMIC DNA]</scope>
    <source>
        <strain evidence="1">DSM 106076</strain>
    </source>
</reference>
<dbReference type="Pfam" id="PF16163">
    <property type="entry name" value="DUF4869"/>
    <property type="match status" value="1"/>
</dbReference>
<evidence type="ECO:0000313" key="1">
    <source>
        <dbReference type="EMBL" id="RRK34229.1"/>
    </source>
</evidence>
<organism evidence="1 2">
    <name type="scientific">Schaedlerella arabinosiphila</name>
    <dbReference type="NCBI Taxonomy" id="2044587"/>
    <lineage>
        <taxon>Bacteria</taxon>
        <taxon>Bacillati</taxon>
        <taxon>Bacillota</taxon>
        <taxon>Clostridia</taxon>
        <taxon>Lachnospirales</taxon>
        <taxon>Lachnospiraceae</taxon>
        <taxon>Schaedlerella</taxon>
    </lineage>
</organism>
<dbReference type="AlphaFoldDB" id="A0A426DN66"/>
<proteinExistence type="predicted"/>
<dbReference type="Proteomes" id="UP000274920">
    <property type="component" value="Unassembled WGS sequence"/>
</dbReference>
<protein>
    <submittedName>
        <fullName evidence="1">DUF4869 domain-containing protein</fullName>
    </submittedName>
</protein>
<comment type="caution">
    <text evidence="1">The sequence shown here is derived from an EMBL/GenBank/DDBJ whole genome shotgun (WGS) entry which is preliminary data.</text>
</comment>
<accession>A0A426DN66</accession>
<evidence type="ECO:0000313" key="2">
    <source>
        <dbReference type="Proteomes" id="UP000274920"/>
    </source>
</evidence>
<gene>
    <name evidence="1" type="ORF">EBB54_25020</name>
</gene>
<sequence length="219" mass="25255">MLKIIFGDIENSIYHPPTYFDNQYEDEWITDPLSVEMVRDIDKSEVISAHLIESPVLGPISPKEISGGVKTLILMMFDDTGKIFNASSCGDNCAKWIVEIGKRKDLTINLHHVLDFSSGVEVQCEKKCRVLEELDWKLVLQNLHDQIIFLDEDNLFLKTTDFAGMVKESDNYFVIITREDLANLPYSVEEVYGIHTAGKYHDMKQVYNKFYHIYGENHI</sequence>
<dbReference type="InterPro" id="IPR032360">
    <property type="entry name" value="DUF4869"/>
</dbReference>
<name>A0A426DN66_9FIRM</name>